<reference evidence="2" key="1">
    <citation type="submission" date="2021-01" db="EMBL/GenBank/DDBJ databases">
        <authorList>
            <person name="Corre E."/>
            <person name="Pelletier E."/>
            <person name="Niang G."/>
            <person name="Scheremetjew M."/>
            <person name="Finn R."/>
            <person name="Kale V."/>
            <person name="Holt S."/>
            <person name="Cochrane G."/>
            <person name="Meng A."/>
            <person name="Brown T."/>
            <person name="Cohen L."/>
        </authorList>
    </citation>
    <scope>NUCLEOTIDE SEQUENCE</scope>
    <source>
        <strain evidence="2">CCMP722</strain>
    </source>
</reference>
<feature type="compositionally biased region" description="Basic and acidic residues" evidence="1">
    <location>
        <begin position="67"/>
        <end position="81"/>
    </location>
</feature>
<sequence>MSSICANMCSLAPRATALASTSSSSKGCAFSGRASVHRQPAASVSLRGRTSKLAVHAAGFGKPKGPPKAEKITKSQQERMQKSDVFDDMAASGKPVYAVFVRVSGPNQWFPVGPMAVENETSIVPAIFGAEKDLVTAALRMYPSMITKAKDPGLQYGYRLRDEPQMTEEEIRKGGDPFSNVVVATRREAGLPEEEKKSGFLGGLKEAMTNFEKSFTSGRG</sequence>
<organism evidence="2">
    <name type="scientific">Pyramimonas obovata</name>
    <dbReference type="NCBI Taxonomy" id="1411642"/>
    <lineage>
        <taxon>Eukaryota</taxon>
        <taxon>Viridiplantae</taxon>
        <taxon>Chlorophyta</taxon>
        <taxon>Pyramimonadophyceae</taxon>
        <taxon>Pyramimonadales</taxon>
        <taxon>Pyramimonadaceae</taxon>
        <taxon>Pyramimonas</taxon>
        <taxon>Pyramimonas incertae sedis</taxon>
    </lineage>
</organism>
<gene>
    <name evidence="2" type="ORF">POBO1169_LOCUS12374</name>
</gene>
<evidence type="ECO:0000313" key="2">
    <source>
        <dbReference type="EMBL" id="CAD8674725.1"/>
    </source>
</evidence>
<dbReference type="Pfam" id="PF20133">
    <property type="entry name" value="HHL1-like"/>
    <property type="match status" value="1"/>
</dbReference>
<dbReference type="InterPro" id="IPR045388">
    <property type="entry name" value="HHL1-like"/>
</dbReference>
<evidence type="ECO:0000256" key="1">
    <source>
        <dbReference type="SAM" id="MobiDB-lite"/>
    </source>
</evidence>
<accession>A0A7S0RDT2</accession>
<proteinExistence type="predicted"/>
<protein>
    <submittedName>
        <fullName evidence="2">Uncharacterized protein</fullName>
    </submittedName>
</protein>
<dbReference type="EMBL" id="HBFA01024345">
    <property type="protein sequence ID" value="CAD8674725.1"/>
    <property type="molecule type" value="Transcribed_RNA"/>
</dbReference>
<dbReference type="AlphaFoldDB" id="A0A7S0RDT2"/>
<feature type="region of interest" description="Disordered" evidence="1">
    <location>
        <begin position="58"/>
        <end position="81"/>
    </location>
</feature>
<name>A0A7S0RDT2_9CHLO</name>